<feature type="compositionally biased region" description="Polar residues" evidence="2">
    <location>
        <begin position="865"/>
        <end position="875"/>
    </location>
</feature>
<sequence length="1262" mass="141258">MARVDKLNPAKLNSVNGLMVTSGLGCSPSTMVMSHLKDLCQCKYRLRLQDPHAPHLLSKNKLSGLRLENEFHPTPRRNSSMYHRHTRYEPRVFDVCGELVCTSGQLSRLWSVVDGDLRMSLAHTEGVKATSVAFKPSLYPQSEASAIWVGTNTGEILEVDLATHSIVPSKGSIHQRREVTRIYRHHNEMWTLDELGTLHVWGPKDDGLPDATGNPSQSYKMPKEHTFSMVVGSKLWHATGKEIRVFAPTLDGHTQFQVLMRPMIAEGAGDVTSGTLVKTQPGKVFFGHADGKLSIFSSKDYSCIGVLSVSTWKMNALAGVGHRIWIGYNTGKICVYDISETPWTILKEWQAHLGPVISMKCDPAGAYRLDRLQVVSLGADNKLKFWDGMLEDDWIEDEMKSKDTEYCDFDELRALVFTWNAGASTPSSLRYSANDGVFFPELLQSSESPDILIFGFQELVDLEDKTATAKRFLKVKKKEGTDQETMSHQYRDWKNYLVKTLDDYMPAEDLYQVLHTAPLVGLFLCVFVKASLRGRIRNVHGAEVKRGMGGLHGNKGAVAVRFQIDDSSLCFVNCHLAAGQTQTNARNSDVAEILESGLFPTEKDSDVRIDTYAGGGDGSLVVDHELCVFNGDLNYRIHNMSRDTVVMAVKQNNLGKLLERDQLLVARRRNPTFKLRAFEELPITFAPTYKYDVGTDRYDTSEKRRSPAWCDRLLFRGRGRVQQLDYRRHEVYVRCNRIEPQCDRCKAQGVECIYPVRQKRRVNRPAGDHESLSNGALSTILERLQRVEQQCVALPADSQQASPPEVAPQSPSHRSLTEQPAATVRRPSALPASAALHNQSARSSPALSTTPHGPTSRSPWRPQTRPASTPAISSNSVDATAILKDAMEQVERYRLQTYSGSMITSEIDIPPDLARTWIRLIYYSVLFHGCSIFAGTEAANANKHWAKLAYVACLRAMPIWQRESTGSLTDMIASITLGRVCAEWFDYELAWNMFKQAGEYATKLGIHNLDSNGAVMRGIQNPDNADDDRKAFWDLVQVDMFFRLMFNKPPSISGSPWKVNLPWLNETIPNQGAERATMFIASSRVTLLLMQFFAMLEEAAGNPLLMMRKTEAMCLEIRDTMAVADIALNFFTCIIFMLRKMATLDTSSPQPILTDADVPDSPIALDAARNIVDIVGWLLSKYPNSSTLAVTFGVYRAYISFAYLVSHILRTGNLGPYEADMESLNRVSQCVSDIAASERDFIPLATALQGLNEELRKKTRDR</sequence>
<organism evidence="4 5">
    <name type="scientific">Emericellopsis cladophorae</name>
    <dbReference type="NCBI Taxonomy" id="2686198"/>
    <lineage>
        <taxon>Eukaryota</taxon>
        <taxon>Fungi</taxon>
        <taxon>Dikarya</taxon>
        <taxon>Ascomycota</taxon>
        <taxon>Pezizomycotina</taxon>
        <taxon>Sordariomycetes</taxon>
        <taxon>Hypocreomycetidae</taxon>
        <taxon>Hypocreales</taxon>
        <taxon>Bionectriaceae</taxon>
        <taxon>Emericellopsis</taxon>
    </lineage>
</organism>
<dbReference type="GO" id="GO:0008270">
    <property type="term" value="F:zinc ion binding"/>
    <property type="evidence" value="ECO:0007669"/>
    <property type="project" value="InterPro"/>
</dbReference>
<protein>
    <submittedName>
        <fullName evidence="4">Phosphatidylinositol bisphosphate 5-phosphatase A-like protein</fullName>
    </submittedName>
</protein>
<feature type="compositionally biased region" description="Polar residues" evidence="2">
    <location>
        <begin position="836"/>
        <end position="858"/>
    </location>
</feature>
<dbReference type="InterPro" id="IPR015943">
    <property type="entry name" value="WD40/YVTN_repeat-like_dom_sf"/>
</dbReference>
<dbReference type="OrthoDB" id="2248459at2759"/>
<dbReference type="GeneID" id="75834482"/>
<dbReference type="SUPFAM" id="SSF50978">
    <property type="entry name" value="WD40 repeat-like"/>
    <property type="match status" value="1"/>
</dbReference>
<gene>
    <name evidence="4" type="ORF">J7T54_008010</name>
</gene>
<keyword evidence="1" id="KW-0539">Nucleus</keyword>
<reference evidence="4" key="2">
    <citation type="submission" date="2022-07" db="EMBL/GenBank/DDBJ databases">
        <authorList>
            <person name="Goncalves M.F.M."/>
            <person name="Hilario S."/>
            <person name="Van De Peer Y."/>
            <person name="Esteves A.C."/>
            <person name="Alves A."/>
        </authorList>
    </citation>
    <scope>NUCLEOTIDE SEQUENCE</scope>
    <source>
        <strain evidence="4">MUM 19.33</strain>
    </source>
</reference>
<accession>A0A9P9Y7I2</accession>
<feature type="region of interest" description="Disordered" evidence="2">
    <location>
        <begin position="795"/>
        <end position="875"/>
    </location>
</feature>
<evidence type="ECO:0000256" key="2">
    <source>
        <dbReference type="SAM" id="MobiDB-lite"/>
    </source>
</evidence>
<evidence type="ECO:0000259" key="3">
    <source>
        <dbReference type="SMART" id="SM00128"/>
    </source>
</evidence>
<dbReference type="CDD" id="cd12148">
    <property type="entry name" value="fungal_TF_MHR"/>
    <property type="match status" value="1"/>
</dbReference>
<reference evidence="4" key="1">
    <citation type="journal article" date="2021" name="J Fungi (Basel)">
        <title>Genomic and Metabolomic Analyses of the Marine Fungus Emericellopsis cladophorae: Insights into Saltwater Adaptability Mechanisms and Its Biosynthetic Potential.</title>
        <authorList>
            <person name="Goncalves M.F.M."/>
            <person name="Hilario S."/>
            <person name="Van de Peer Y."/>
            <person name="Esteves A.C."/>
            <person name="Alves A."/>
        </authorList>
    </citation>
    <scope>NUCLEOTIDE SEQUENCE</scope>
    <source>
        <strain evidence="4">MUM 19.33</strain>
    </source>
</reference>
<dbReference type="GO" id="GO:0004439">
    <property type="term" value="F:phosphatidylinositol-4,5-bisphosphate 5-phosphatase activity"/>
    <property type="evidence" value="ECO:0007669"/>
    <property type="project" value="TreeGrafter"/>
</dbReference>
<dbReference type="AlphaFoldDB" id="A0A9P9Y7I2"/>
<dbReference type="RefSeq" id="XP_051365772.1">
    <property type="nucleotide sequence ID" value="XM_051502596.1"/>
</dbReference>
<dbReference type="Gene3D" id="3.60.10.10">
    <property type="entry name" value="Endonuclease/exonuclease/phosphatase"/>
    <property type="match status" value="1"/>
</dbReference>
<dbReference type="EMBL" id="JAGIXG020000003">
    <property type="protein sequence ID" value="KAI6784916.1"/>
    <property type="molecule type" value="Genomic_DNA"/>
</dbReference>
<proteinExistence type="predicted"/>
<dbReference type="CDD" id="cd00067">
    <property type="entry name" value="GAL4"/>
    <property type="match status" value="1"/>
</dbReference>
<dbReference type="GO" id="GO:0000981">
    <property type="term" value="F:DNA-binding transcription factor activity, RNA polymerase II-specific"/>
    <property type="evidence" value="ECO:0007669"/>
    <property type="project" value="InterPro"/>
</dbReference>
<feature type="domain" description="Inositol polyphosphate-related phosphatase" evidence="3">
    <location>
        <begin position="410"/>
        <end position="739"/>
    </location>
</feature>
<dbReference type="Pfam" id="PF22669">
    <property type="entry name" value="Exo_endo_phos2"/>
    <property type="match status" value="1"/>
</dbReference>
<dbReference type="PANTHER" id="PTHR11200">
    <property type="entry name" value="INOSITOL 5-PHOSPHATASE"/>
    <property type="match status" value="1"/>
</dbReference>
<dbReference type="SUPFAM" id="SSF56219">
    <property type="entry name" value="DNase I-like"/>
    <property type="match status" value="1"/>
</dbReference>
<comment type="caution">
    <text evidence="4">The sequence shown here is derived from an EMBL/GenBank/DDBJ whole genome shotgun (WGS) entry which is preliminary data.</text>
</comment>
<keyword evidence="5" id="KW-1185">Reference proteome</keyword>
<evidence type="ECO:0000256" key="1">
    <source>
        <dbReference type="ARBA" id="ARBA00023242"/>
    </source>
</evidence>
<dbReference type="SMART" id="SM00128">
    <property type="entry name" value="IPPc"/>
    <property type="match status" value="1"/>
</dbReference>
<feature type="compositionally biased region" description="Polar residues" evidence="2">
    <location>
        <begin position="809"/>
        <end position="820"/>
    </location>
</feature>
<dbReference type="Gene3D" id="4.10.240.10">
    <property type="entry name" value="Zn(2)-C6 fungal-type DNA-binding domain"/>
    <property type="match status" value="1"/>
</dbReference>
<dbReference type="InterPro" id="IPR000300">
    <property type="entry name" value="IPPc"/>
</dbReference>
<dbReference type="PROSITE" id="PS51257">
    <property type="entry name" value="PROKAR_LIPOPROTEIN"/>
    <property type="match status" value="1"/>
</dbReference>
<dbReference type="InterPro" id="IPR046985">
    <property type="entry name" value="IP5"/>
</dbReference>
<dbReference type="Gene3D" id="2.130.10.10">
    <property type="entry name" value="YVTN repeat-like/Quinoprotein amine dehydrogenase"/>
    <property type="match status" value="1"/>
</dbReference>
<dbReference type="Proteomes" id="UP001055219">
    <property type="component" value="Unassembled WGS sequence"/>
</dbReference>
<dbReference type="InterPro" id="IPR001138">
    <property type="entry name" value="Zn2Cys6_DnaBD"/>
</dbReference>
<dbReference type="GO" id="GO:0046856">
    <property type="term" value="P:phosphatidylinositol dephosphorylation"/>
    <property type="evidence" value="ECO:0007669"/>
    <property type="project" value="InterPro"/>
</dbReference>
<dbReference type="InterPro" id="IPR036691">
    <property type="entry name" value="Endo/exonu/phosph_ase_sf"/>
</dbReference>
<evidence type="ECO:0000313" key="4">
    <source>
        <dbReference type="EMBL" id="KAI6784916.1"/>
    </source>
</evidence>
<dbReference type="InterPro" id="IPR036864">
    <property type="entry name" value="Zn2-C6_fun-type_DNA-bd_sf"/>
</dbReference>
<name>A0A9P9Y7I2_9HYPO</name>
<dbReference type="InterPro" id="IPR036322">
    <property type="entry name" value="WD40_repeat_dom_sf"/>
</dbReference>
<evidence type="ECO:0000313" key="5">
    <source>
        <dbReference type="Proteomes" id="UP001055219"/>
    </source>
</evidence>
<dbReference type="PANTHER" id="PTHR11200:SF240">
    <property type="entry name" value="INOSITOL POLYPHOSPHATE 5-PHOSPHATASE C9G1.10C-RELATED"/>
    <property type="match status" value="1"/>
</dbReference>